<name>A0A835W7G2_CHLIN</name>
<evidence type="ECO:0000256" key="9">
    <source>
        <dbReference type="SAM" id="MobiDB-lite"/>
    </source>
</evidence>
<evidence type="ECO:0008006" key="13">
    <source>
        <dbReference type="Google" id="ProtNLM"/>
    </source>
</evidence>
<evidence type="ECO:0000256" key="5">
    <source>
        <dbReference type="ARBA" id="ARBA00023098"/>
    </source>
</evidence>
<evidence type="ECO:0000256" key="3">
    <source>
        <dbReference type="ARBA" id="ARBA00022692"/>
    </source>
</evidence>
<dbReference type="GO" id="GO:0004671">
    <property type="term" value="F:protein C-terminal S-isoprenylcysteine carboxyl O-methyltransferase activity"/>
    <property type="evidence" value="ECO:0007669"/>
    <property type="project" value="TreeGrafter"/>
</dbReference>
<dbReference type="EMBL" id="JAEHOC010000007">
    <property type="protein sequence ID" value="KAG2439994.1"/>
    <property type="molecule type" value="Genomic_DNA"/>
</dbReference>
<reference evidence="11" key="1">
    <citation type="journal article" date="2020" name="bioRxiv">
        <title>Comparative genomics of Chlamydomonas.</title>
        <authorList>
            <person name="Craig R.J."/>
            <person name="Hasan A.R."/>
            <person name="Ness R.W."/>
            <person name="Keightley P.D."/>
        </authorList>
    </citation>
    <scope>NUCLEOTIDE SEQUENCE</scope>
    <source>
        <strain evidence="11">SAG 7.73</strain>
    </source>
</reference>
<feature type="transmembrane region" description="Helical" evidence="10">
    <location>
        <begin position="154"/>
        <end position="176"/>
    </location>
</feature>
<dbReference type="AlphaFoldDB" id="A0A835W7G2"/>
<keyword evidence="12" id="KW-1185">Reference proteome</keyword>
<keyword evidence="2" id="KW-0444">Lipid biosynthesis</keyword>
<evidence type="ECO:0000256" key="10">
    <source>
        <dbReference type="SAM" id="Phobius"/>
    </source>
</evidence>
<dbReference type="PANTHER" id="PTHR12714:SF26">
    <property type="entry name" value="ISOPRENYLCYSTEINE CARBOXYLMETHYLTRANSFERASE FAMILY PROTEIN"/>
    <property type="match status" value="1"/>
</dbReference>
<keyword evidence="5" id="KW-0443">Lipid metabolism</keyword>
<dbReference type="OrthoDB" id="422086at2759"/>
<dbReference type="Gene3D" id="1.20.120.1630">
    <property type="match status" value="1"/>
</dbReference>
<keyword evidence="6 10" id="KW-0472">Membrane</keyword>
<keyword evidence="7" id="KW-0594">Phospholipid biosynthesis</keyword>
<dbReference type="GO" id="GO:0006656">
    <property type="term" value="P:phosphatidylcholine biosynthetic process"/>
    <property type="evidence" value="ECO:0007669"/>
    <property type="project" value="UniProtKB-UniPathway"/>
</dbReference>
<evidence type="ECO:0000313" key="11">
    <source>
        <dbReference type="EMBL" id="KAG2439994.1"/>
    </source>
</evidence>
<keyword evidence="4 10" id="KW-1133">Transmembrane helix</keyword>
<dbReference type="UniPathway" id="UPA00753"/>
<dbReference type="Pfam" id="PF04191">
    <property type="entry name" value="PEMT"/>
    <property type="match status" value="1"/>
</dbReference>
<proteinExistence type="predicted"/>
<dbReference type="InterPro" id="IPR007318">
    <property type="entry name" value="Phopholipid_MeTrfase"/>
</dbReference>
<dbReference type="PANTHER" id="PTHR12714">
    <property type="entry name" value="PROTEIN-S ISOPRENYLCYSTEINE O-METHYLTRANSFERASE"/>
    <property type="match status" value="1"/>
</dbReference>
<dbReference type="Proteomes" id="UP000650467">
    <property type="component" value="Unassembled WGS sequence"/>
</dbReference>
<comment type="caution">
    <text evidence="11">The sequence shown here is derived from an EMBL/GenBank/DDBJ whole genome shotgun (WGS) entry which is preliminary data.</text>
</comment>
<gene>
    <name evidence="11" type="ORF">HXX76_004111</name>
</gene>
<evidence type="ECO:0000256" key="6">
    <source>
        <dbReference type="ARBA" id="ARBA00023136"/>
    </source>
</evidence>
<evidence type="ECO:0000256" key="4">
    <source>
        <dbReference type="ARBA" id="ARBA00022989"/>
    </source>
</evidence>
<evidence type="ECO:0000313" key="12">
    <source>
        <dbReference type="Proteomes" id="UP000650467"/>
    </source>
</evidence>
<protein>
    <recommendedName>
        <fullName evidence="13">Protein-S-isoprenylcysteine O-methyltransferase</fullName>
    </recommendedName>
</protein>
<evidence type="ECO:0000256" key="7">
    <source>
        <dbReference type="ARBA" id="ARBA00023209"/>
    </source>
</evidence>
<sequence length="226" mass="24114">MQLSLSPTCLGVARKRVVSLAGPRARCGLPCRLTVVRATEEASDPVTKAKSGPAGTGTDTDTDSDRFASKDLIDDVLDPTELGGRGEGWFVAQLVAFAVLLFPPAGLTGAVDSLALLSLLSGLALASIALYNLGPSLSPLPKPRKNHALVTDGIYGLSRHPMYGGVLLAALGLSVLSHNETRLLTTIGLWWILENKANLEEAALEELYPEYPVYKAKVKKFIPYLF</sequence>
<keyword evidence="8" id="KW-1208">Phospholipid metabolism</keyword>
<evidence type="ECO:0000256" key="1">
    <source>
        <dbReference type="ARBA" id="ARBA00004127"/>
    </source>
</evidence>
<evidence type="ECO:0000256" key="2">
    <source>
        <dbReference type="ARBA" id="ARBA00022516"/>
    </source>
</evidence>
<keyword evidence="3 10" id="KW-0812">Transmembrane</keyword>
<dbReference type="GO" id="GO:0005783">
    <property type="term" value="C:endoplasmic reticulum"/>
    <property type="evidence" value="ECO:0007669"/>
    <property type="project" value="TreeGrafter"/>
</dbReference>
<evidence type="ECO:0000256" key="8">
    <source>
        <dbReference type="ARBA" id="ARBA00023264"/>
    </source>
</evidence>
<organism evidence="11 12">
    <name type="scientific">Chlamydomonas incerta</name>
    <dbReference type="NCBI Taxonomy" id="51695"/>
    <lineage>
        <taxon>Eukaryota</taxon>
        <taxon>Viridiplantae</taxon>
        <taxon>Chlorophyta</taxon>
        <taxon>core chlorophytes</taxon>
        <taxon>Chlorophyceae</taxon>
        <taxon>CS clade</taxon>
        <taxon>Chlamydomonadales</taxon>
        <taxon>Chlamydomonadaceae</taxon>
        <taxon>Chlamydomonas</taxon>
    </lineage>
</organism>
<feature type="region of interest" description="Disordered" evidence="9">
    <location>
        <begin position="42"/>
        <end position="66"/>
    </location>
</feature>
<feature type="transmembrane region" description="Helical" evidence="10">
    <location>
        <begin position="88"/>
        <end position="107"/>
    </location>
</feature>
<accession>A0A835W7G2</accession>
<feature type="transmembrane region" description="Helical" evidence="10">
    <location>
        <begin position="114"/>
        <end position="134"/>
    </location>
</feature>
<comment type="subcellular location">
    <subcellularLocation>
        <location evidence="1">Endomembrane system</location>
        <topology evidence="1">Multi-pass membrane protein</topology>
    </subcellularLocation>
</comment>